<evidence type="ECO:0000256" key="1">
    <source>
        <dbReference type="SAM" id="Coils"/>
    </source>
</evidence>
<keyword evidence="1" id="KW-0175">Coiled coil</keyword>
<dbReference type="EMBL" id="JARBJD010000136">
    <property type="protein sequence ID" value="KAK2950417.1"/>
    <property type="molecule type" value="Genomic_DNA"/>
</dbReference>
<gene>
    <name evidence="2" type="ORF">BLNAU_14658</name>
</gene>
<name>A0ABQ9XGF1_9EUKA</name>
<organism evidence="2 3">
    <name type="scientific">Blattamonas nauphoetae</name>
    <dbReference type="NCBI Taxonomy" id="2049346"/>
    <lineage>
        <taxon>Eukaryota</taxon>
        <taxon>Metamonada</taxon>
        <taxon>Preaxostyla</taxon>
        <taxon>Oxymonadida</taxon>
        <taxon>Blattamonas</taxon>
    </lineage>
</organism>
<dbReference type="Proteomes" id="UP001281761">
    <property type="component" value="Unassembled WGS sequence"/>
</dbReference>
<comment type="caution">
    <text evidence="2">The sequence shown here is derived from an EMBL/GenBank/DDBJ whole genome shotgun (WGS) entry which is preliminary data.</text>
</comment>
<feature type="coiled-coil region" evidence="1">
    <location>
        <begin position="121"/>
        <end position="148"/>
    </location>
</feature>
<accession>A0ABQ9XGF1</accession>
<evidence type="ECO:0008006" key="4">
    <source>
        <dbReference type="Google" id="ProtNLM"/>
    </source>
</evidence>
<protein>
    <recommendedName>
        <fullName evidence="4">Transforming acidic coiled-coil-containing protein C-terminal domain-containing protein</fullName>
    </recommendedName>
</protein>
<reference evidence="2 3" key="1">
    <citation type="journal article" date="2022" name="bioRxiv">
        <title>Genomics of Preaxostyla Flagellates Illuminates Evolutionary Transitions and the Path Towards Mitochondrial Loss.</title>
        <authorList>
            <person name="Novak L.V.F."/>
            <person name="Treitli S.C."/>
            <person name="Pyrih J."/>
            <person name="Halakuc P."/>
            <person name="Pipaliya S.V."/>
            <person name="Vacek V."/>
            <person name="Brzon O."/>
            <person name="Soukal P."/>
            <person name="Eme L."/>
            <person name="Dacks J.B."/>
            <person name="Karnkowska A."/>
            <person name="Elias M."/>
            <person name="Hampl V."/>
        </authorList>
    </citation>
    <scope>NUCLEOTIDE SEQUENCE [LARGE SCALE GENOMIC DNA]</scope>
    <source>
        <strain evidence="2">NAU3</strain>
        <tissue evidence="2">Gut</tissue>
    </source>
</reference>
<proteinExistence type="predicted"/>
<evidence type="ECO:0000313" key="3">
    <source>
        <dbReference type="Proteomes" id="UP001281761"/>
    </source>
</evidence>
<evidence type="ECO:0000313" key="2">
    <source>
        <dbReference type="EMBL" id="KAK2950417.1"/>
    </source>
</evidence>
<keyword evidence="3" id="KW-1185">Reference proteome</keyword>
<sequence>MFTTLEDVENERQQALDFDTSLIDRLYSLQEEARQDDESYKQQMIEQHGPKFLETGLPTPPSTFSLAPLLSMYKSQSVSSISEMDSILHNLLIDHHTLQRENAETRQLVEYVKERCALIDVNDSEEKTRKYENQLQDLEEQCNKIKSTTELKNKYDTRQAEYTALVKSIEKERTGLQNGAFDSSDVLEQTRKKYEDAIQQCLIIKQQIQQAVDDCERSTSMLKKNTQTLLALFPSPVGD</sequence>